<sequence length="75" mass="8493">MLFPRQGLVLLFLQMIVDCTEHMCSLYIQYNGFCKLVMLCASIVGCDDCILSAIDSWLQDWRGGSCVLIPWNITS</sequence>
<proteinExistence type="predicted"/>
<feature type="chain" id="PRO_5035919566" description="Secreted protein" evidence="1">
    <location>
        <begin position="20"/>
        <end position="75"/>
    </location>
</feature>
<dbReference type="EMBL" id="CM026424">
    <property type="protein sequence ID" value="KAG0580156.1"/>
    <property type="molecule type" value="Genomic_DNA"/>
</dbReference>
<name>A0A8T0IB76_CERPU</name>
<accession>A0A8T0IB76</accession>
<keyword evidence="3" id="KW-1185">Reference proteome</keyword>
<organism evidence="2 3">
    <name type="scientific">Ceratodon purpureus</name>
    <name type="common">Fire moss</name>
    <name type="synonym">Dicranum purpureum</name>
    <dbReference type="NCBI Taxonomy" id="3225"/>
    <lineage>
        <taxon>Eukaryota</taxon>
        <taxon>Viridiplantae</taxon>
        <taxon>Streptophyta</taxon>
        <taxon>Embryophyta</taxon>
        <taxon>Bryophyta</taxon>
        <taxon>Bryophytina</taxon>
        <taxon>Bryopsida</taxon>
        <taxon>Dicranidae</taxon>
        <taxon>Pseudoditrichales</taxon>
        <taxon>Ditrichaceae</taxon>
        <taxon>Ceratodon</taxon>
    </lineage>
</organism>
<feature type="signal peptide" evidence="1">
    <location>
        <begin position="1"/>
        <end position="19"/>
    </location>
</feature>
<comment type="caution">
    <text evidence="2">The sequence shown here is derived from an EMBL/GenBank/DDBJ whole genome shotgun (WGS) entry which is preliminary data.</text>
</comment>
<dbReference type="AlphaFoldDB" id="A0A8T0IB76"/>
<evidence type="ECO:0000313" key="2">
    <source>
        <dbReference type="EMBL" id="KAG0580156.1"/>
    </source>
</evidence>
<protein>
    <recommendedName>
        <fullName evidence="4">Secreted protein</fullName>
    </recommendedName>
</protein>
<evidence type="ECO:0008006" key="4">
    <source>
        <dbReference type="Google" id="ProtNLM"/>
    </source>
</evidence>
<reference evidence="2" key="1">
    <citation type="submission" date="2020-06" db="EMBL/GenBank/DDBJ databases">
        <title>WGS assembly of Ceratodon purpureus strain R40.</title>
        <authorList>
            <person name="Carey S.B."/>
            <person name="Jenkins J."/>
            <person name="Shu S."/>
            <person name="Lovell J.T."/>
            <person name="Sreedasyam A."/>
            <person name="Maumus F."/>
            <person name="Tiley G.P."/>
            <person name="Fernandez-Pozo N."/>
            <person name="Barry K."/>
            <person name="Chen C."/>
            <person name="Wang M."/>
            <person name="Lipzen A."/>
            <person name="Daum C."/>
            <person name="Saski C.A."/>
            <person name="Payton A.C."/>
            <person name="Mcbreen J.C."/>
            <person name="Conrad R.E."/>
            <person name="Kollar L.M."/>
            <person name="Olsson S."/>
            <person name="Huttunen S."/>
            <person name="Landis J.B."/>
            <person name="Wickett N.J."/>
            <person name="Johnson M.G."/>
            <person name="Rensing S.A."/>
            <person name="Grimwood J."/>
            <person name="Schmutz J."/>
            <person name="Mcdaniel S.F."/>
        </authorList>
    </citation>
    <scope>NUCLEOTIDE SEQUENCE</scope>
    <source>
        <strain evidence="2">R40</strain>
    </source>
</reference>
<gene>
    <name evidence="2" type="ORF">KC19_4G151900</name>
</gene>
<keyword evidence="1" id="KW-0732">Signal</keyword>
<evidence type="ECO:0000313" key="3">
    <source>
        <dbReference type="Proteomes" id="UP000822688"/>
    </source>
</evidence>
<evidence type="ECO:0000256" key="1">
    <source>
        <dbReference type="SAM" id="SignalP"/>
    </source>
</evidence>
<dbReference type="Proteomes" id="UP000822688">
    <property type="component" value="Chromosome 4"/>
</dbReference>